<feature type="domain" description="Putative glutamine amidotransferase" evidence="1">
    <location>
        <begin position="3"/>
        <end position="249"/>
    </location>
</feature>
<evidence type="ECO:0000313" key="2">
    <source>
        <dbReference type="EMBL" id="SDC96179.1"/>
    </source>
</evidence>
<dbReference type="STRING" id="1190417.SAMN05660690_3121"/>
<sequence length="251" mass="26570">MTRILLAGESWISTATHVKGFDEFSSTSFHTGADAFIAAAASEGLEIEQMYAHDVPGSFPRTVEALSAYDAVILSDIGANSFVLPPEVFLEGRRVDNPLVALAEWTRGGGGLMMAGGYLSFTGFQARANFARTAVAEVLPVTMLEADDRVEAPQGAPVALDLPAHPVAAGWAELAGSAPTLLGYNLVRPREDATVVATVGGDVLIATREVGEGRSLVWTSDIGPHWCPEDFLAWDGFAPLVGGMLRWLAAR</sequence>
<dbReference type="PANTHER" id="PTHR37947:SF1">
    <property type="entry name" value="BLL2462 PROTEIN"/>
    <property type="match status" value="1"/>
</dbReference>
<name>A0A1G6QUS8_9ACTN</name>
<organism evidence="2 3">
    <name type="scientific">Geodermatophilus telluris</name>
    <dbReference type="NCBI Taxonomy" id="1190417"/>
    <lineage>
        <taxon>Bacteria</taxon>
        <taxon>Bacillati</taxon>
        <taxon>Actinomycetota</taxon>
        <taxon>Actinomycetes</taxon>
        <taxon>Geodermatophilales</taxon>
        <taxon>Geodermatophilaceae</taxon>
        <taxon>Geodermatophilus</taxon>
    </lineage>
</organism>
<dbReference type="InterPro" id="IPR010768">
    <property type="entry name" value="GATase1-like"/>
</dbReference>
<evidence type="ECO:0000313" key="3">
    <source>
        <dbReference type="Proteomes" id="UP000199416"/>
    </source>
</evidence>
<dbReference type="Pfam" id="PF07090">
    <property type="entry name" value="GATase1_like"/>
    <property type="match status" value="1"/>
</dbReference>
<dbReference type="SUPFAM" id="SSF52317">
    <property type="entry name" value="Class I glutamine amidotransferase-like"/>
    <property type="match status" value="1"/>
</dbReference>
<gene>
    <name evidence="2" type="ORF">SAMN05660690_3121</name>
</gene>
<dbReference type="OrthoDB" id="9781333at2"/>
<dbReference type="Gene3D" id="3.40.50.880">
    <property type="match status" value="1"/>
</dbReference>
<protein>
    <submittedName>
        <fullName evidence="2">Uncharacterized membrane protein</fullName>
    </submittedName>
</protein>
<dbReference type="EMBL" id="FMZF01000004">
    <property type="protein sequence ID" value="SDC96179.1"/>
    <property type="molecule type" value="Genomic_DNA"/>
</dbReference>
<reference evidence="3" key="1">
    <citation type="submission" date="2016-10" db="EMBL/GenBank/DDBJ databases">
        <authorList>
            <person name="Varghese N."/>
            <person name="Submissions S."/>
        </authorList>
    </citation>
    <scope>NUCLEOTIDE SEQUENCE [LARGE SCALE GENOMIC DNA]</scope>
    <source>
        <strain evidence="3">DSM 45421</strain>
    </source>
</reference>
<proteinExistence type="predicted"/>
<dbReference type="InterPro" id="IPR029062">
    <property type="entry name" value="Class_I_gatase-like"/>
</dbReference>
<keyword evidence="3" id="KW-1185">Reference proteome</keyword>
<dbReference type="AlphaFoldDB" id="A0A1G6QUS8"/>
<evidence type="ECO:0000259" key="1">
    <source>
        <dbReference type="Pfam" id="PF07090"/>
    </source>
</evidence>
<dbReference type="RefSeq" id="WP_091366865.1">
    <property type="nucleotide sequence ID" value="NZ_FMZF01000004.1"/>
</dbReference>
<accession>A0A1G6QUS8</accession>
<dbReference type="Proteomes" id="UP000199416">
    <property type="component" value="Unassembled WGS sequence"/>
</dbReference>
<dbReference type="PANTHER" id="PTHR37947">
    <property type="entry name" value="BLL2462 PROTEIN"/>
    <property type="match status" value="1"/>
</dbReference>